<evidence type="ECO:0000256" key="11">
    <source>
        <dbReference type="SAM" id="Phobius"/>
    </source>
</evidence>
<reference evidence="12 13" key="1">
    <citation type="journal article" date="2018" name="Mol. Biol. Evol.">
        <title>Broad Genomic Sampling Reveals a Smut Pathogenic Ancestry of the Fungal Clade Ustilaginomycotina.</title>
        <authorList>
            <person name="Kijpornyongpan T."/>
            <person name="Mondo S.J."/>
            <person name="Barry K."/>
            <person name="Sandor L."/>
            <person name="Lee J."/>
            <person name="Lipzen A."/>
            <person name="Pangilinan J."/>
            <person name="LaButti K."/>
            <person name="Hainaut M."/>
            <person name="Henrissat B."/>
            <person name="Grigoriev I.V."/>
            <person name="Spatafora J.W."/>
            <person name="Aime M.C."/>
        </authorList>
    </citation>
    <scope>NUCLEOTIDE SEQUENCE [LARGE SCALE GENOMIC DNA]</scope>
    <source>
        <strain evidence="12 13">MCA 4718</strain>
    </source>
</reference>
<protein>
    <recommendedName>
        <fullName evidence="14">GPI transamidase component PIG-S</fullName>
    </recommendedName>
</protein>
<evidence type="ECO:0000256" key="3">
    <source>
        <dbReference type="ARBA" id="ARBA00005316"/>
    </source>
</evidence>
<comment type="subcellular location">
    <subcellularLocation>
        <location evidence="1">Endoplasmic reticulum membrane</location>
        <topology evidence="1">Multi-pass membrane protein</topology>
    </subcellularLocation>
</comment>
<proteinExistence type="inferred from homology"/>
<evidence type="ECO:0000256" key="4">
    <source>
        <dbReference type="ARBA" id="ARBA00022502"/>
    </source>
</evidence>
<keyword evidence="6" id="KW-0256">Endoplasmic reticulum</keyword>
<dbReference type="GO" id="GO:0006506">
    <property type="term" value="P:GPI anchor biosynthetic process"/>
    <property type="evidence" value="ECO:0007669"/>
    <property type="project" value="UniProtKB-UniPathway"/>
</dbReference>
<feature type="transmembrane region" description="Helical" evidence="11">
    <location>
        <begin position="713"/>
        <end position="732"/>
    </location>
</feature>
<dbReference type="EMBL" id="KZ819324">
    <property type="protein sequence ID" value="PWN21858.1"/>
    <property type="molecule type" value="Genomic_DNA"/>
</dbReference>
<dbReference type="Proteomes" id="UP000245942">
    <property type="component" value="Unassembled WGS sequence"/>
</dbReference>
<evidence type="ECO:0000256" key="9">
    <source>
        <dbReference type="ARBA" id="ARBA00023180"/>
    </source>
</evidence>
<dbReference type="PANTHER" id="PTHR21072">
    <property type="entry name" value="GPI TRANSAMIDASE COMPONENT PIG-S"/>
    <property type="match status" value="1"/>
</dbReference>
<feature type="compositionally biased region" description="Basic residues" evidence="10">
    <location>
        <begin position="740"/>
        <end position="751"/>
    </location>
</feature>
<evidence type="ECO:0000256" key="1">
    <source>
        <dbReference type="ARBA" id="ARBA00004477"/>
    </source>
</evidence>
<dbReference type="OrthoDB" id="28748at2759"/>
<comment type="similarity">
    <text evidence="3">Belongs to the PIGS family.</text>
</comment>
<feature type="region of interest" description="Disordered" evidence="10">
    <location>
        <begin position="371"/>
        <end position="402"/>
    </location>
</feature>
<feature type="compositionally biased region" description="Acidic residues" evidence="10">
    <location>
        <begin position="371"/>
        <end position="388"/>
    </location>
</feature>
<dbReference type="UniPathway" id="UPA00196"/>
<dbReference type="PANTHER" id="PTHR21072:SF13">
    <property type="entry name" value="GPI TRANSAMIDASE COMPONENT PIG-S"/>
    <property type="match status" value="1"/>
</dbReference>
<dbReference type="STRING" id="1684307.A0A316UAI2"/>
<feature type="compositionally biased region" description="Basic and acidic residues" evidence="10">
    <location>
        <begin position="752"/>
        <end position="762"/>
    </location>
</feature>
<dbReference type="GO" id="GO:0042765">
    <property type="term" value="C:GPI-anchor transamidase complex"/>
    <property type="evidence" value="ECO:0007669"/>
    <property type="project" value="InterPro"/>
</dbReference>
<dbReference type="GeneID" id="37011133"/>
<evidence type="ECO:0008006" key="14">
    <source>
        <dbReference type="Google" id="ProtNLM"/>
    </source>
</evidence>
<comment type="pathway">
    <text evidence="2">Glycolipid biosynthesis; glycosylphosphatidylinositol-anchor biosynthesis.</text>
</comment>
<keyword evidence="9" id="KW-0325">Glycoprotein</keyword>
<evidence type="ECO:0000256" key="10">
    <source>
        <dbReference type="SAM" id="MobiDB-lite"/>
    </source>
</evidence>
<keyword evidence="13" id="KW-1185">Reference proteome</keyword>
<dbReference type="Pfam" id="PF10510">
    <property type="entry name" value="PIG-S"/>
    <property type="match status" value="1"/>
</dbReference>
<keyword evidence="5 11" id="KW-0812">Transmembrane</keyword>
<evidence type="ECO:0000313" key="13">
    <source>
        <dbReference type="Proteomes" id="UP000245942"/>
    </source>
</evidence>
<dbReference type="RefSeq" id="XP_025349018.1">
    <property type="nucleotide sequence ID" value="XM_025489399.1"/>
</dbReference>
<dbReference type="InterPro" id="IPR019540">
    <property type="entry name" value="PtdIno-glycan_biosynth_class_S"/>
</dbReference>
<gene>
    <name evidence="12" type="ORF">BCV69DRAFT_157549</name>
</gene>
<name>A0A316UAI2_9BASI</name>
<accession>A0A316UAI2</accession>
<evidence type="ECO:0000256" key="2">
    <source>
        <dbReference type="ARBA" id="ARBA00004687"/>
    </source>
</evidence>
<evidence type="ECO:0000313" key="12">
    <source>
        <dbReference type="EMBL" id="PWN21858.1"/>
    </source>
</evidence>
<evidence type="ECO:0000256" key="6">
    <source>
        <dbReference type="ARBA" id="ARBA00022824"/>
    </source>
</evidence>
<organism evidence="12 13">
    <name type="scientific">Pseudomicrostroma glucosiphilum</name>
    <dbReference type="NCBI Taxonomy" id="1684307"/>
    <lineage>
        <taxon>Eukaryota</taxon>
        <taxon>Fungi</taxon>
        <taxon>Dikarya</taxon>
        <taxon>Basidiomycota</taxon>
        <taxon>Ustilaginomycotina</taxon>
        <taxon>Exobasidiomycetes</taxon>
        <taxon>Microstromatales</taxon>
        <taxon>Microstromatales incertae sedis</taxon>
        <taxon>Pseudomicrostroma</taxon>
    </lineage>
</organism>
<sequence>MSILSRSSQSTSTRVLALAAIYALILISFPYARHLTAVSRLPIDSEAIQTWTQLNRKTGCPAQIPASIGISYGTLDGDERGTWSAETRSQTAALLQLASEGNDRSHAAASRWCVQWQVSWTLTRHDSDVTPDFSYRIDGSGAGEDIGSGTPLVLNLTEPLTNFSPHSVASALAKRIAFDLDLPYKHLLMQGAAESSRTSDNGADGDWDIAAPAAASQAAAQGVHTAPPASDSSAVARLRDYVEQDEGDLQVRGFSLGDEDTFHEAYSQDRPFDLPSRLLLHFHLLNEDLALDNSTQPPLGQGFRSQIRGQLKSLQCQLESLTTLGYTADWGVGKVARGIKWEDINWTANRTWEEQVEIEEEREVECELEAALEEDEGTESADEDDEEGTYAPPAQSPVSRPMCVERYNSTTSVPRSEAIEKRAYYLPQDQMETFVDESGWGLDSQQGAGQGGTYAPFPFLFEQGLDTGDEDSGIAADATTLHFVLYNPSSERRPVVYGGEQDPYEDLSEPATTPASEGSLLEGDDKPVTSPEEARWRSLVKIAEDQEGKEETWGWVVPSWGGVVMLPSHQDTYSEVAELVERQLLTLLGLPLDQGSEQQQRQVTFHLKRLTILNRLRDAIDTLESVHSSLSKLSNLEVGTSVQSSVESSLQALQRISTSTSPESASASSSKWSSSLSWSELSSLSLLAKSSASLAFYNPRMVGQLYFPVEHRYAVFTPLFGPLAVPLLLAAVKEVKKIVQKRRRRAKKTAKSRKEKEKEKGH</sequence>
<evidence type="ECO:0000256" key="5">
    <source>
        <dbReference type="ARBA" id="ARBA00022692"/>
    </source>
</evidence>
<dbReference type="GO" id="GO:0016255">
    <property type="term" value="P:attachment of GPI anchor to protein"/>
    <property type="evidence" value="ECO:0007669"/>
    <property type="project" value="InterPro"/>
</dbReference>
<feature type="transmembrane region" description="Helical" evidence="11">
    <location>
        <begin position="12"/>
        <end position="32"/>
    </location>
</feature>
<dbReference type="AlphaFoldDB" id="A0A316UAI2"/>
<feature type="region of interest" description="Disordered" evidence="10">
    <location>
        <begin position="494"/>
        <end position="530"/>
    </location>
</feature>
<evidence type="ECO:0000256" key="8">
    <source>
        <dbReference type="ARBA" id="ARBA00023136"/>
    </source>
</evidence>
<evidence type="ECO:0000256" key="7">
    <source>
        <dbReference type="ARBA" id="ARBA00022989"/>
    </source>
</evidence>
<feature type="region of interest" description="Disordered" evidence="10">
    <location>
        <begin position="740"/>
        <end position="762"/>
    </location>
</feature>
<keyword evidence="8 11" id="KW-0472">Membrane</keyword>
<keyword evidence="7 11" id="KW-1133">Transmembrane helix</keyword>
<keyword evidence="4" id="KW-0337">GPI-anchor biosynthesis</keyword>